<dbReference type="InterPro" id="IPR022148">
    <property type="entry name" value="CopG_antitoxin"/>
</dbReference>
<dbReference type="Pfam" id="PF12441">
    <property type="entry name" value="CopG_antitoxin"/>
    <property type="match status" value="1"/>
</dbReference>
<sequence>MTLSNRKEPELNKNGKIIIHHESEIPKGMTEDEAVEFWETHRMSEELLEDSYIPEDDEDDLPPPRKTSTSTKPINIRFEEDLLERLQHLAAIKSIPYQTLLKQFVTERVYEEEKREKVL</sequence>
<accession>A0ABV6KTQ9</accession>
<proteinExistence type="predicted"/>
<evidence type="ECO:0000313" key="2">
    <source>
        <dbReference type="EMBL" id="MFC0475303.1"/>
    </source>
</evidence>
<evidence type="ECO:0000313" key="3">
    <source>
        <dbReference type="Proteomes" id="UP001589738"/>
    </source>
</evidence>
<keyword evidence="3" id="KW-1185">Reference proteome</keyword>
<feature type="compositionally biased region" description="Acidic residues" evidence="1">
    <location>
        <begin position="48"/>
        <end position="61"/>
    </location>
</feature>
<reference evidence="2 3" key="1">
    <citation type="submission" date="2024-09" db="EMBL/GenBank/DDBJ databases">
        <authorList>
            <person name="Sun Q."/>
            <person name="Mori K."/>
        </authorList>
    </citation>
    <scope>NUCLEOTIDE SEQUENCE [LARGE SCALE GENOMIC DNA]</scope>
    <source>
        <strain evidence="2 3">CGMCC 1.9126</strain>
    </source>
</reference>
<feature type="region of interest" description="Disordered" evidence="1">
    <location>
        <begin position="48"/>
        <end position="73"/>
    </location>
</feature>
<name>A0ABV6KTQ9_9BACI</name>
<protein>
    <submittedName>
        <fullName evidence="2">CopG family antitoxin</fullName>
    </submittedName>
</protein>
<organism evidence="2 3">
    <name type="scientific">Robertmurraya beringensis</name>
    <dbReference type="NCBI Taxonomy" id="641660"/>
    <lineage>
        <taxon>Bacteria</taxon>
        <taxon>Bacillati</taxon>
        <taxon>Bacillota</taxon>
        <taxon>Bacilli</taxon>
        <taxon>Bacillales</taxon>
        <taxon>Bacillaceae</taxon>
        <taxon>Robertmurraya</taxon>
    </lineage>
</organism>
<evidence type="ECO:0000256" key="1">
    <source>
        <dbReference type="SAM" id="MobiDB-lite"/>
    </source>
</evidence>
<dbReference type="EMBL" id="JBHLUU010000025">
    <property type="protein sequence ID" value="MFC0475303.1"/>
    <property type="molecule type" value="Genomic_DNA"/>
</dbReference>
<comment type="caution">
    <text evidence="2">The sequence shown here is derived from an EMBL/GenBank/DDBJ whole genome shotgun (WGS) entry which is preliminary data.</text>
</comment>
<gene>
    <name evidence="2" type="ORF">ACFFHF_08565</name>
</gene>
<dbReference type="RefSeq" id="WP_160548857.1">
    <property type="nucleotide sequence ID" value="NZ_JBHLUU010000025.1"/>
</dbReference>
<dbReference type="Proteomes" id="UP001589738">
    <property type="component" value="Unassembled WGS sequence"/>
</dbReference>